<feature type="transmembrane region" description="Helical" evidence="3">
    <location>
        <begin position="162"/>
        <end position="181"/>
    </location>
</feature>
<dbReference type="AlphaFoldDB" id="A0A9D4SDH9"/>
<reference evidence="5" key="1">
    <citation type="submission" date="2020-06" db="EMBL/GenBank/DDBJ databases">
        <authorList>
            <person name="Ji K."/>
            <person name="Li J."/>
        </authorList>
    </citation>
    <scope>NUCLEOTIDE SEQUENCE</scope>
    <source>
        <strain evidence="5">JKM2019</strain>
        <tissue evidence="5">Whole body</tissue>
    </source>
</reference>
<dbReference type="InterPro" id="IPR050975">
    <property type="entry name" value="Sleep_regulator"/>
</dbReference>
<dbReference type="PANTHER" id="PTHR33562:SF2">
    <property type="entry name" value="PROTEIN QUIVER"/>
    <property type="match status" value="1"/>
</dbReference>
<proteinExistence type="predicted"/>
<gene>
    <name evidence="5" type="ORF">HUG17_9199</name>
</gene>
<evidence type="ECO:0000256" key="4">
    <source>
        <dbReference type="SAM" id="SignalP"/>
    </source>
</evidence>
<keyword evidence="2" id="KW-0325">Glycoprotein</keyword>
<keyword evidence="3" id="KW-1133">Transmembrane helix</keyword>
<feature type="chain" id="PRO_5038504599" description="Protein sleepless" evidence="4">
    <location>
        <begin position="19"/>
        <end position="182"/>
    </location>
</feature>
<dbReference type="Pfam" id="PF17064">
    <property type="entry name" value="QVR"/>
    <property type="match status" value="1"/>
</dbReference>
<dbReference type="OrthoDB" id="6496929at2759"/>
<dbReference type="InterPro" id="IPR031424">
    <property type="entry name" value="QVR-like"/>
</dbReference>
<keyword evidence="1 4" id="KW-0732">Signal</keyword>
<reference evidence="5" key="2">
    <citation type="journal article" date="2021" name="World Allergy Organ. J.">
        <title>Chromosome-level assembly of Dermatophagoides farinae genome and transcriptome reveals two novel allergens Der f 37 and Der f 39.</title>
        <authorList>
            <person name="Chen J."/>
            <person name="Cai Z."/>
            <person name="Fan D."/>
            <person name="Hu J."/>
            <person name="Hou Y."/>
            <person name="He Y."/>
            <person name="Zhang Z."/>
            <person name="Zhao Z."/>
            <person name="Gao P."/>
            <person name="Hu W."/>
            <person name="Sun J."/>
            <person name="Li J."/>
            <person name="Ji K."/>
        </authorList>
    </citation>
    <scope>NUCLEOTIDE SEQUENCE</scope>
    <source>
        <strain evidence="5">JKM2019</strain>
    </source>
</reference>
<evidence type="ECO:0000256" key="3">
    <source>
        <dbReference type="SAM" id="Phobius"/>
    </source>
</evidence>
<keyword evidence="3" id="KW-0472">Membrane</keyword>
<dbReference type="EMBL" id="SDOV01000008">
    <property type="protein sequence ID" value="KAH7638094.1"/>
    <property type="molecule type" value="Genomic_DNA"/>
</dbReference>
<sequence length="182" mass="20027">MMILFLMTLCLTSTLGLADVKETNGPSSSAMPLITTSAEMLAQPVSSAQTAEQVTAAISCYVCTSKNDTACFDEKTLRKDHIHECHPVNGQQSIGCWRLEQWVIYDETSELKAHDRIIRGCAYKKQEHACIYRSGFGGMISHCLCNSTACNSAMTMSTVTPINAFFVLFSTLLCIVTIKSFF</sequence>
<comment type="caution">
    <text evidence="5">The sequence shown here is derived from an EMBL/GenBank/DDBJ whole genome shotgun (WGS) entry which is preliminary data.</text>
</comment>
<dbReference type="Proteomes" id="UP000828236">
    <property type="component" value="Unassembled WGS sequence"/>
</dbReference>
<evidence type="ECO:0008006" key="6">
    <source>
        <dbReference type="Google" id="ProtNLM"/>
    </source>
</evidence>
<dbReference type="GO" id="GO:0030431">
    <property type="term" value="P:sleep"/>
    <property type="evidence" value="ECO:0007669"/>
    <property type="project" value="InterPro"/>
</dbReference>
<feature type="signal peptide" evidence="4">
    <location>
        <begin position="1"/>
        <end position="18"/>
    </location>
</feature>
<protein>
    <recommendedName>
        <fullName evidence="6">Protein sleepless</fullName>
    </recommendedName>
</protein>
<keyword evidence="3" id="KW-0812">Transmembrane</keyword>
<evidence type="ECO:0000256" key="1">
    <source>
        <dbReference type="ARBA" id="ARBA00022729"/>
    </source>
</evidence>
<evidence type="ECO:0000256" key="2">
    <source>
        <dbReference type="ARBA" id="ARBA00023180"/>
    </source>
</evidence>
<dbReference type="PANTHER" id="PTHR33562">
    <property type="entry name" value="ATILLA, ISOFORM B-RELATED-RELATED"/>
    <property type="match status" value="1"/>
</dbReference>
<accession>A0A9D4SDH9</accession>
<evidence type="ECO:0000313" key="5">
    <source>
        <dbReference type="EMBL" id="KAH7638094.1"/>
    </source>
</evidence>
<dbReference type="GO" id="GO:0032222">
    <property type="term" value="P:regulation of synaptic transmission, cholinergic"/>
    <property type="evidence" value="ECO:0007669"/>
    <property type="project" value="InterPro"/>
</dbReference>
<name>A0A9D4SDH9_DERFA</name>
<organism evidence="5">
    <name type="scientific">Dermatophagoides farinae</name>
    <name type="common">American house dust mite</name>
    <dbReference type="NCBI Taxonomy" id="6954"/>
    <lineage>
        <taxon>Eukaryota</taxon>
        <taxon>Metazoa</taxon>
        <taxon>Ecdysozoa</taxon>
        <taxon>Arthropoda</taxon>
        <taxon>Chelicerata</taxon>
        <taxon>Arachnida</taxon>
        <taxon>Acari</taxon>
        <taxon>Acariformes</taxon>
        <taxon>Sarcoptiformes</taxon>
        <taxon>Astigmata</taxon>
        <taxon>Psoroptidia</taxon>
        <taxon>Analgoidea</taxon>
        <taxon>Pyroglyphidae</taxon>
        <taxon>Dermatophagoidinae</taxon>
        <taxon>Dermatophagoides</taxon>
    </lineage>
</organism>